<evidence type="ECO:0000313" key="8">
    <source>
        <dbReference type="EMBL" id="GLJ57953.1"/>
    </source>
</evidence>
<evidence type="ECO:0000313" key="6">
    <source>
        <dbReference type="EMBL" id="GLJ57944.1"/>
    </source>
</evidence>
<comment type="caution">
    <text evidence="6">The sequence shown here is derived from an EMBL/GenBank/DDBJ whole genome shotgun (WGS) entry which is preliminary data.</text>
</comment>
<dbReference type="SUPFAM" id="SSF51110">
    <property type="entry name" value="alpha-D-mannose-specific plant lectins"/>
    <property type="match status" value="1"/>
</dbReference>
<evidence type="ECO:0000313" key="7">
    <source>
        <dbReference type="EMBL" id="GLJ57948.1"/>
    </source>
</evidence>
<dbReference type="Pfam" id="PF01453">
    <property type="entry name" value="B_lectin"/>
    <property type="match status" value="1"/>
</dbReference>
<dbReference type="EMBL" id="BSEH01000221">
    <property type="protein sequence ID" value="GLJ57944.1"/>
    <property type="molecule type" value="Genomic_DNA"/>
</dbReference>
<feature type="domain" description="Bulb-type lectin" evidence="4">
    <location>
        <begin position="31"/>
        <end position="149"/>
    </location>
</feature>
<evidence type="ECO:0000256" key="1">
    <source>
        <dbReference type="ARBA" id="ARBA00022729"/>
    </source>
</evidence>
<keyword evidence="2" id="KW-1015">Disulfide bond</keyword>
<keyword evidence="9" id="KW-1185">Reference proteome</keyword>
<feature type="chain" id="PRO_5042441016" description="Bulb-type lectin domain-containing protein" evidence="3">
    <location>
        <begin position="28"/>
        <end position="316"/>
    </location>
</feature>
<dbReference type="InterPro" id="IPR000858">
    <property type="entry name" value="S_locus_glycoprot_dom"/>
</dbReference>
<dbReference type="PANTHER" id="PTHR32444:SF247">
    <property type="entry name" value="OS01G0958200 PROTEIN"/>
    <property type="match status" value="1"/>
</dbReference>
<dbReference type="AlphaFoldDB" id="A0AAD3NU11"/>
<evidence type="ECO:0000313" key="9">
    <source>
        <dbReference type="Proteomes" id="UP001234787"/>
    </source>
</evidence>
<dbReference type="FunFam" id="2.90.10.10:FF:000005">
    <property type="entry name" value="G-type lectin S-receptor-like serine/threonine-protein kinase"/>
    <property type="match status" value="1"/>
</dbReference>
<evidence type="ECO:0000313" key="5">
    <source>
        <dbReference type="EMBL" id="GLJ57939.1"/>
    </source>
</evidence>
<dbReference type="Pfam" id="PF00954">
    <property type="entry name" value="S_locus_glycop"/>
    <property type="match status" value="1"/>
</dbReference>
<dbReference type="Gene3D" id="2.90.10.10">
    <property type="entry name" value="Bulb-type lectin domain"/>
    <property type="match status" value="1"/>
</dbReference>
<dbReference type="PANTHER" id="PTHR32444">
    <property type="entry name" value="BULB-TYPE LECTIN DOMAIN-CONTAINING PROTEIN"/>
    <property type="match status" value="1"/>
</dbReference>
<dbReference type="InterPro" id="IPR001480">
    <property type="entry name" value="Bulb-type_lectin_dom"/>
</dbReference>
<proteinExistence type="predicted"/>
<accession>A0AAD3NU11</accession>
<evidence type="ECO:0000256" key="2">
    <source>
        <dbReference type="ARBA" id="ARBA00023157"/>
    </source>
</evidence>
<dbReference type="SMART" id="SM00108">
    <property type="entry name" value="B_lectin"/>
    <property type="match status" value="1"/>
</dbReference>
<gene>
    <name evidence="5" type="ORF">SUGI_1392300</name>
    <name evidence="6" type="ORF">SUGI_1392350</name>
    <name evidence="7" type="ORF">SUGI_1392390</name>
    <name evidence="8" type="ORF">SUGI_1392440</name>
</gene>
<dbReference type="EMBL" id="BSEH01000221">
    <property type="protein sequence ID" value="GLJ57939.1"/>
    <property type="molecule type" value="Genomic_DNA"/>
</dbReference>
<feature type="signal peptide" evidence="3">
    <location>
        <begin position="1"/>
        <end position="27"/>
    </location>
</feature>
<keyword evidence="1 3" id="KW-0732">Signal</keyword>
<protein>
    <recommendedName>
        <fullName evidence="4">Bulb-type lectin domain-containing protein</fullName>
    </recommendedName>
</protein>
<sequence length="316" mass="34640">MGNRAKLCFTLFLVVTVFSHLKSYGAAVEAGDTLSLGASLAGNQTIFSKNGTFELGFFSPNGSNWYIGIWYAKIPEKTIVWVANRETPARNRSGVLKLSREGNLVLFDTEGASIWSVNMSKKASRAVILDSGNFLMLSGNNKSETVWQSFDNPLNAVLPGMRFGGQQKLVSWKNSLDPAPGLFSLHVDPSGAKQFVVTWNNSVQYWETGTWEDKIFSGLPGLNKSFHMIVESSSSGLYFSYTLKPEYTVLSRYVLTKFGGMQVNAFVDGSKWNTYWSQPGDACAVYGLCGAYGTCNSNSDNGAWDSQDWGSSGCVR</sequence>
<dbReference type="EMBL" id="BSEH01000221">
    <property type="protein sequence ID" value="GLJ57953.1"/>
    <property type="molecule type" value="Genomic_DNA"/>
</dbReference>
<dbReference type="EMBL" id="BSEH01000221">
    <property type="protein sequence ID" value="GLJ57948.1"/>
    <property type="molecule type" value="Genomic_DNA"/>
</dbReference>
<dbReference type="GO" id="GO:0048544">
    <property type="term" value="P:recognition of pollen"/>
    <property type="evidence" value="ECO:0007669"/>
    <property type="project" value="InterPro"/>
</dbReference>
<dbReference type="InterPro" id="IPR036426">
    <property type="entry name" value="Bulb-type_lectin_dom_sf"/>
</dbReference>
<organism evidence="6 9">
    <name type="scientific">Cryptomeria japonica</name>
    <name type="common">Japanese cedar</name>
    <name type="synonym">Cupressus japonica</name>
    <dbReference type="NCBI Taxonomy" id="3369"/>
    <lineage>
        <taxon>Eukaryota</taxon>
        <taxon>Viridiplantae</taxon>
        <taxon>Streptophyta</taxon>
        <taxon>Embryophyta</taxon>
        <taxon>Tracheophyta</taxon>
        <taxon>Spermatophyta</taxon>
        <taxon>Pinopsida</taxon>
        <taxon>Pinidae</taxon>
        <taxon>Conifers II</taxon>
        <taxon>Cupressales</taxon>
        <taxon>Cupressaceae</taxon>
        <taxon>Cryptomeria</taxon>
    </lineage>
</organism>
<dbReference type="PROSITE" id="PS50927">
    <property type="entry name" value="BULB_LECTIN"/>
    <property type="match status" value="1"/>
</dbReference>
<evidence type="ECO:0000256" key="3">
    <source>
        <dbReference type="SAM" id="SignalP"/>
    </source>
</evidence>
<name>A0AAD3NU11_CRYJA</name>
<dbReference type="Proteomes" id="UP001234787">
    <property type="component" value="Unassembled WGS sequence"/>
</dbReference>
<dbReference type="CDD" id="cd00028">
    <property type="entry name" value="B_lectin"/>
    <property type="match status" value="1"/>
</dbReference>
<reference evidence="6" key="1">
    <citation type="submission" date="2022-12" db="EMBL/GenBank/DDBJ databases">
        <title>Chromosome-Level Genome Assembly of Japanese Cedar (Cryptomeriajaponica D. Don).</title>
        <authorList>
            <person name="Fujino T."/>
            <person name="Yamaguchi K."/>
            <person name="Yokoyama T."/>
            <person name="Hamanaka T."/>
            <person name="Harazono Y."/>
            <person name="Kamada H."/>
            <person name="Kobayashi W."/>
            <person name="Ujino-Ihara T."/>
            <person name="Uchiyama K."/>
            <person name="Matsumoto A."/>
            <person name="Izuno A."/>
            <person name="Tsumura Y."/>
            <person name="Toyoda A."/>
            <person name="Shigenobu S."/>
            <person name="Moriguchi Y."/>
            <person name="Ueno S."/>
            <person name="Kasahara M."/>
        </authorList>
    </citation>
    <scope>NUCLEOTIDE SEQUENCE</scope>
</reference>
<evidence type="ECO:0000259" key="4">
    <source>
        <dbReference type="PROSITE" id="PS50927"/>
    </source>
</evidence>